<comment type="similarity">
    <text evidence="3">Belongs to the MNN1/MNT family.</text>
</comment>
<evidence type="ECO:0000256" key="8">
    <source>
        <dbReference type="ARBA" id="ARBA00023034"/>
    </source>
</evidence>
<evidence type="ECO:0000256" key="9">
    <source>
        <dbReference type="ARBA" id="ARBA00023136"/>
    </source>
</evidence>
<dbReference type="EMBL" id="VIFY01000103">
    <property type="protein sequence ID" value="TQB70551.1"/>
    <property type="molecule type" value="Genomic_DNA"/>
</dbReference>
<dbReference type="SUPFAM" id="SSF53448">
    <property type="entry name" value="Nucleotide-diphospho-sugar transferases"/>
    <property type="match status" value="1"/>
</dbReference>
<comment type="subcellular location">
    <subcellularLocation>
        <location evidence="1">Golgi apparatus membrane</location>
        <topology evidence="1">Single-pass type II membrane protein</topology>
    </subcellularLocation>
</comment>
<evidence type="ECO:0000313" key="11">
    <source>
        <dbReference type="EMBL" id="TQB70551.1"/>
    </source>
</evidence>
<organism evidence="11 12">
    <name type="scientific">Monascus purpureus</name>
    <name type="common">Red mold</name>
    <name type="synonym">Monascus anka</name>
    <dbReference type="NCBI Taxonomy" id="5098"/>
    <lineage>
        <taxon>Eukaryota</taxon>
        <taxon>Fungi</taxon>
        <taxon>Dikarya</taxon>
        <taxon>Ascomycota</taxon>
        <taxon>Pezizomycotina</taxon>
        <taxon>Eurotiomycetes</taxon>
        <taxon>Eurotiomycetidae</taxon>
        <taxon>Eurotiales</taxon>
        <taxon>Aspergillaceae</taxon>
        <taxon>Monascus</taxon>
    </lineage>
</organism>
<proteinExistence type="inferred from homology"/>
<evidence type="ECO:0000256" key="2">
    <source>
        <dbReference type="ARBA" id="ARBA00004922"/>
    </source>
</evidence>
<keyword evidence="4" id="KW-0808">Transferase</keyword>
<evidence type="ECO:0000256" key="1">
    <source>
        <dbReference type="ARBA" id="ARBA00004323"/>
    </source>
</evidence>
<evidence type="ECO:0008006" key="13">
    <source>
        <dbReference type="Google" id="ProtNLM"/>
    </source>
</evidence>
<evidence type="ECO:0000256" key="3">
    <source>
        <dbReference type="ARBA" id="ARBA00009105"/>
    </source>
</evidence>
<comment type="pathway">
    <text evidence="2">Protein modification; protein glycosylation.</text>
</comment>
<dbReference type="InterPro" id="IPR029044">
    <property type="entry name" value="Nucleotide-diphossugar_trans"/>
</dbReference>
<keyword evidence="8" id="KW-0333">Golgi apparatus</keyword>
<dbReference type="GO" id="GO:0000026">
    <property type="term" value="F:alpha-1,2-mannosyltransferase activity"/>
    <property type="evidence" value="ECO:0007669"/>
    <property type="project" value="TreeGrafter"/>
</dbReference>
<keyword evidence="9 10" id="KW-0472">Membrane</keyword>
<dbReference type="PANTHER" id="PTHR31646:SF1">
    <property type="entry name" value="ALPHA-1,2-MANNOSYLTRANSFERASE MNN2"/>
    <property type="match status" value="1"/>
</dbReference>
<comment type="caution">
    <text evidence="11">The sequence shown here is derived from an EMBL/GenBank/DDBJ whole genome shotgun (WGS) entry which is preliminary data.</text>
</comment>
<keyword evidence="6" id="KW-0735">Signal-anchor</keyword>
<dbReference type="InterPro" id="IPR022751">
    <property type="entry name" value="Alpha_mannosyltransferase"/>
</dbReference>
<feature type="transmembrane region" description="Helical" evidence="10">
    <location>
        <begin position="12"/>
        <end position="29"/>
    </location>
</feature>
<keyword evidence="12" id="KW-1185">Reference proteome</keyword>
<evidence type="ECO:0000313" key="12">
    <source>
        <dbReference type="Proteomes" id="UP000319663"/>
    </source>
</evidence>
<gene>
    <name evidence="11" type="ORF">MPDQ_000321</name>
</gene>
<evidence type="ECO:0000256" key="10">
    <source>
        <dbReference type="SAM" id="Phobius"/>
    </source>
</evidence>
<evidence type="ECO:0000256" key="4">
    <source>
        <dbReference type="ARBA" id="ARBA00022679"/>
    </source>
</evidence>
<dbReference type="OrthoDB" id="430354at2759"/>
<dbReference type="GO" id="GO:0000139">
    <property type="term" value="C:Golgi membrane"/>
    <property type="evidence" value="ECO:0007669"/>
    <property type="project" value="UniProtKB-SubCell"/>
</dbReference>
<keyword evidence="5 10" id="KW-0812">Transmembrane</keyword>
<name>A0A507QSA7_MONPU</name>
<accession>A0A507QSA7</accession>
<evidence type="ECO:0000256" key="6">
    <source>
        <dbReference type="ARBA" id="ARBA00022968"/>
    </source>
</evidence>
<dbReference type="AlphaFoldDB" id="A0A507QSA7"/>
<dbReference type="Pfam" id="PF11051">
    <property type="entry name" value="Mannosyl_trans3"/>
    <property type="match status" value="2"/>
</dbReference>
<protein>
    <recommendedName>
        <fullName evidence="13">Glycosyltransferase family 71 protein</fullName>
    </recommendedName>
</protein>
<keyword evidence="7 10" id="KW-1133">Transmembrane helix</keyword>
<dbReference type="Proteomes" id="UP000319663">
    <property type="component" value="Unassembled WGS sequence"/>
</dbReference>
<evidence type="ECO:0000256" key="7">
    <source>
        <dbReference type="ARBA" id="ARBA00022989"/>
    </source>
</evidence>
<dbReference type="GO" id="GO:0046354">
    <property type="term" value="P:mannan biosynthetic process"/>
    <property type="evidence" value="ECO:0007669"/>
    <property type="project" value="TreeGrafter"/>
</dbReference>
<dbReference type="PANTHER" id="PTHR31646">
    <property type="entry name" value="ALPHA-1,2-MANNOSYLTRANSFERASE MNN2"/>
    <property type="match status" value="1"/>
</dbReference>
<reference evidence="11 12" key="1">
    <citation type="submission" date="2019-06" db="EMBL/GenBank/DDBJ databases">
        <title>Wine fermentation using esterase from Monascus purpureus.</title>
        <authorList>
            <person name="Geng C."/>
            <person name="Zhang Y."/>
        </authorList>
    </citation>
    <scope>NUCLEOTIDE SEQUENCE [LARGE SCALE GENOMIC DNA]</scope>
    <source>
        <strain evidence="11">HQ1</strain>
    </source>
</reference>
<sequence length="501" mass="57589">MIYPVRQPLKISAAVFLVVLGLLFTYVFFREDAAGIGSSGSGVSYSGSWPASVGHASYGALIVDSKGLVKDAHRLPTADSFLPHFKAVTEMKGMTMDEAKSGCTWLYPAAVTFTFDGSDADWKLNDRSDMELDRQRNKWHEFIESQLLPFEEYKERFDGRGIIIVAGNEKSLKRVRVILRQLMKLKSELPIEIHFWGQELNESSRNALQELWQPNKMFFNDLSDPANIAKTKFNPYLINYQLKTAAVINSRFAEPFLLDSDNIPIIDPAELYDSATYREFGTLFWPDIARTRTNNPMWPITNTKCRMDEYEQESGQLLVDKRRFFYHLQLADWFGNAQPDQYYSKFLLGDKDLFRFSWHALKTPFGSPARWLTSVGTLTPDGYYCGHTFAQYHPDRDDGRIAFLHGGLLKTLSKELISWHRETNGGIFKAYKKHPHDENWSVTTNVSIKWDIAEYLPNKPEGMPVASCTDFYDVEPKILEEILPGFEKRYEEIGGYWMLDA</sequence>
<evidence type="ECO:0000256" key="5">
    <source>
        <dbReference type="ARBA" id="ARBA00022692"/>
    </source>
</evidence>
<dbReference type="STRING" id="5098.A0A507QSA7"/>